<feature type="compositionally biased region" description="Basic and acidic residues" evidence="1">
    <location>
        <begin position="480"/>
        <end position="491"/>
    </location>
</feature>
<evidence type="ECO:0000313" key="3">
    <source>
        <dbReference type="EMBL" id="OAL29720.1"/>
    </source>
</evidence>
<organism evidence="3 4">
    <name type="scientific">Fonsecaea nubica</name>
    <dbReference type="NCBI Taxonomy" id="856822"/>
    <lineage>
        <taxon>Eukaryota</taxon>
        <taxon>Fungi</taxon>
        <taxon>Dikarya</taxon>
        <taxon>Ascomycota</taxon>
        <taxon>Pezizomycotina</taxon>
        <taxon>Eurotiomycetes</taxon>
        <taxon>Chaetothyriomycetidae</taxon>
        <taxon>Chaetothyriales</taxon>
        <taxon>Herpotrichiellaceae</taxon>
        <taxon>Fonsecaea</taxon>
    </lineage>
</organism>
<dbReference type="InterPro" id="IPR057684">
    <property type="entry name" value="DUF7924"/>
</dbReference>
<evidence type="ECO:0000313" key="4">
    <source>
        <dbReference type="Proteomes" id="UP000185904"/>
    </source>
</evidence>
<dbReference type="PANTHER" id="PTHR42470">
    <property type="entry name" value="VAST DOMAIN-CONTAINING PROTEIN"/>
    <property type="match status" value="1"/>
</dbReference>
<comment type="caution">
    <text evidence="3">The sequence shown here is derived from an EMBL/GenBank/DDBJ whole genome shotgun (WGS) entry which is preliminary data.</text>
</comment>
<evidence type="ECO:0000259" key="2">
    <source>
        <dbReference type="Pfam" id="PF25545"/>
    </source>
</evidence>
<protein>
    <recommendedName>
        <fullName evidence="2">DUF7924 domain-containing protein</fullName>
    </recommendedName>
</protein>
<reference evidence="3 4" key="1">
    <citation type="submission" date="2016-03" db="EMBL/GenBank/DDBJ databases">
        <title>The draft genome sequence of Fonsecaea nubica causative agent of cutaneous subcutaneous infection in human host.</title>
        <authorList>
            <person name="Costa F."/>
            <person name="Sybren D.H."/>
            <person name="Raittz R.T."/>
            <person name="Weiss V.A."/>
            <person name="Leao A.C."/>
            <person name="Gomes R."/>
            <person name="De Souza E.M."/>
            <person name="Pedrosa F.O."/>
            <person name="Steffens M.B."/>
            <person name="Bombassaro A."/>
            <person name="Tadra-Sfeir M.Z."/>
            <person name="Moreno L.F."/>
            <person name="Najafzadeh M.J."/>
            <person name="Felipe M.S."/>
            <person name="Teixeira M."/>
            <person name="Sun J."/>
            <person name="Xi L."/>
            <person name="Castro M.A."/>
            <person name="Vicente V.A."/>
        </authorList>
    </citation>
    <scope>NUCLEOTIDE SEQUENCE [LARGE SCALE GENOMIC DNA]</scope>
    <source>
        <strain evidence="3 4">CBS 269.64</strain>
    </source>
</reference>
<feature type="compositionally biased region" description="Basic and acidic residues" evidence="1">
    <location>
        <begin position="398"/>
        <end position="414"/>
    </location>
</feature>
<dbReference type="GeneID" id="34592504"/>
<dbReference type="EMBL" id="LVCJ01000080">
    <property type="protein sequence ID" value="OAL29720.1"/>
    <property type="molecule type" value="Genomic_DNA"/>
</dbReference>
<dbReference type="Proteomes" id="UP000185904">
    <property type="component" value="Unassembled WGS sequence"/>
</dbReference>
<feature type="region of interest" description="Disordered" evidence="1">
    <location>
        <begin position="391"/>
        <end position="491"/>
    </location>
</feature>
<feature type="domain" description="DUF7924" evidence="2">
    <location>
        <begin position="161"/>
        <end position="380"/>
    </location>
</feature>
<dbReference type="Pfam" id="PF25545">
    <property type="entry name" value="DUF7924"/>
    <property type="match status" value="1"/>
</dbReference>
<keyword evidence="4" id="KW-1185">Reference proteome</keyword>
<dbReference type="PANTHER" id="PTHR42470:SF2">
    <property type="match status" value="1"/>
</dbReference>
<gene>
    <name evidence="3" type="ORF">AYO20_09104</name>
</gene>
<accession>A0A178CIC2</accession>
<proteinExistence type="predicted"/>
<feature type="region of interest" description="Disordered" evidence="1">
    <location>
        <begin position="1"/>
        <end position="81"/>
    </location>
</feature>
<dbReference type="AlphaFoldDB" id="A0A178CIC2"/>
<dbReference type="OrthoDB" id="5400850at2759"/>
<feature type="compositionally biased region" description="Low complexity" evidence="1">
    <location>
        <begin position="62"/>
        <end position="74"/>
    </location>
</feature>
<dbReference type="RefSeq" id="XP_022496650.1">
    <property type="nucleotide sequence ID" value="XM_022647376.1"/>
</dbReference>
<name>A0A178CIC2_9EURO</name>
<sequence length="491" mass="56203">MATPPDPRRSQRLQQLGEKRKASSPMAATPKKTKAVTKPAEETSDDPVAHWADTGWWPKDFSTSTSERPSSHSSATEERHSLMSRYSTYETKLEQKGIIYDDNYKDDNYKLISQASKGLINEMFEAHYGDDPQLLPRYDDDPQLLPCPREFFEPLWGRLSRSCNWPRLFRYLTPFVVPSAELLFVVGGQQHLEHVAEEISTRWQRNMLIGGRIPRPTMAIGLKKSAFTTAEVHKLKSLSSSEMQTRFTRRMYFPFLICEVVGYGQPSSQAERRCMKSSSMAVDAIIQLHRRVLGDDEASRLSGEVLVFSVVHEYGGITMCGHFAIIEGAKTTFHRCSASRLLGLMGFHDDFNTGKECYDFIRKLYDDFLPAHLKRITDVLAKMNDPREASSVISPWRSELDPSERSRSPSRSDQDQLEWLGSPSRRDQDPSQGSILPWRSELDPSEVSRSPSRSDQDQLEWLRSTSRRDQDPSEGSRSPTRSELDRIEWLR</sequence>
<evidence type="ECO:0000256" key="1">
    <source>
        <dbReference type="SAM" id="MobiDB-lite"/>
    </source>
</evidence>